<sequence length="86" mass="9302">MLGSDERTLDDGRVCLDGDVIPVAGKARWRTDDAGGVIIGAGERHTRFQQDDPLLLGGGWGKVYVLTPCTEEYTATFVTPNANYSD</sequence>
<dbReference type="EMBL" id="CP078078">
    <property type="protein sequence ID" value="UPL19220.1"/>
    <property type="molecule type" value="Genomic_DNA"/>
</dbReference>
<protein>
    <submittedName>
        <fullName evidence="1">Uncharacterized protein</fullName>
    </submittedName>
</protein>
<keyword evidence="2" id="KW-1185">Reference proteome</keyword>
<accession>A0ABY4J5C4</accession>
<gene>
    <name evidence="1" type="ORF">KV397_16330</name>
</gene>
<name>A0ABY4J5C4_9MICO</name>
<evidence type="ECO:0000313" key="1">
    <source>
        <dbReference type="EMBL" id="UPL19220.1"/>
    </source>
</evidence>
<dbReference type="RefSeq" id="WP_261811761.1">
    <property type="nucleotide sequence ID" value="NZ_CP078078.1"/>
</dbReference>
<reference evidence="1 2" key="1">
    <citation type="submission" date="2021-06" db="EMBL/GenBank/DDBJ databases">
        <title>Genome-based taxonomic framework of Microbacterium strains isolated from marine environment, the description of four new species and reclassification of four preexisting species.</title>
        <authorList>
            <person name="Lee S.D."/>
            <person name="Kim S.-M."/>
            <person name="Byeon Y.-S."/>
            <person name="Yang H.L."/>
            <person name="Kim I.S."/>
        </authorList>
    </citation>
    <scope>NUCLEOTIDE SEQUENCE [LARGE SCALE GENOMIC DNA]</scope>
    <source>
        <strain evidence="1 2">KSW4-10</strain>
    </source>
</reference>
<dbReference type="Proteomes" id="UP000830631">
    <property type="component" value="Chromosome"/>
</dbReference>
<organism evidence="1 2">
    <name type="scientific">Microbacterium aurugineum</name>
    <dbReference type="NCBI Taxonomy" id="2851642"/>
    <lineage>
        <taxon>Bacteria</taxon>
        <taxon>Bacillati</taxon>
        <taxon>Actinomycetota</taxon>
        <taxon>Actinomycetes</taxon>
        <taxon>Micrococcales</taxon>
        <taxon>Microbacteriaceae</taxon>
        <taxon>Microbacterium</taxon>
    </lineage>
</organism>
<evidence type="ECO:0000313" key="2">
    <source>
        <dbReference type="Proteomes" id="UP000830631"/>
    </source>
</evidence>
<proteinExistence type="predicted"/>